<evidence type="ECO:0000256" key="1">
    <source>
        <dbReference type="ARBA" id="ARBA00022603"/>
    </source>
</evidence>
<feature type="compositionally biased region" description="Basic and acidic residues" evidence="3">
    <location>
        <begin position="671"/>
        <end position="683"/>
    </location>
</feature>
<dbReference type="GO" id="GO:0006355">
    <property type="term" value="P:regulation of DNA-templated transcription"/>
    <property type="evidence" value="ECO:0007669"/>
    <property type="project" value="InterPro"/>
</dbReference>
<dbReference type="SUPFAM" id="SSF54236">
    <property type="entry name" value="Ubiquitin-like"/>
    <property type="match status" value="1"/>
</dbReference>
<feature type="domain" description="Ubiquitin-like" evidence="4">
    <location>
        <begin position="788"/>
        <end position="835"/>
    </location>
</feature>
<dbReference type="InterPro" id="IPR013767">
    <property type="entry name" value="PAS_fold"/>
</dbReference>
<dbReference type="SUPFAM" id="SSF53335">
    <property type="entry name" value="S-adenosyl-L-methionine-dependent methyltransferases"/>
    <property type="match status" value="1"/>
</dbReference>
<dbReference type="InterPro" id="IPR000626">
    <property type="entry name" value="Ubiquitin-like_dom"/>
</dbReference>
<dbReference type="Gene3D" id="3.60.10.10">
    <property type="entry name" value="Endonuclease/exonuclease/phosphatase"/>
    <property type="match status" value="1"/>
</dbReference>
<reference evidence="7" key="1">
    <citation type="submission" date="2022-10" db="EMBL/GenBank/DDBJ databases">
        <authorList>
            <person name="Chen Y."/>
            <person name="Dougan E. K."/>
            <person name="Chan C."/>
            <person name="Rhodes N."/>
            <person name="Thang M."/>
        </authorList>
    </citation>
    <scope>NUCLEOTIDE SEQUENCE</scope>
</reference>
<dbReference type="InterPro" id="IPR044730">
    <property type="entry name" value="RNase_H-like_dom_plant"/>
</dbReference>
<evidence type="ECO:0000313" key="8">
    <source>
        <dbReference type="EMBL" id="CAL1130956.1"/>
    </source>
</evidence>
<evidence type="ECO:0000256" key="2">
    <source>
        <dbReference type="ARBA" id="ARBA00022679"/>
    </source>
</evidence>
<feature type="compositionally biased region" description="Polar residues" evidence="3">
    <location>
        <begin position="645"/>
        <end position="656"/>
    </location>
</feature>
<accession>A0A9P1BQF4</accession>
<dbReference type="InterPro" id="IPR036397">
    <property type="entry name" value="RNaseH_sf"/>
</dbReference>
<evidence type="ECO:0000313" key="9">
    <source>
        <dbReference type="EMBL" id="CAL4764893.1"/>
    </source>
</evidence>
<dbReference type="InterPro" id="IPR001525">
    <property type="entry name" value="C5_MeTfrase"/>
</dbReference>
<dbReference type="Pfam" id="PF00078">
    <property type="entry name" value="RVT_1"/>
    <property type="match status" value="1"/>
</dbReference>
<dbReference type="SUPFAM" id="SSF55785">
    <property type="entry name" value="PYP-like sensor domain (PAS domain)"/>
    <property type="match status" value="2"/>
</dbReference>
<dbReference type="GO" id="GO:0003676">
    <property type="term" value="F:nucleic acid binding"/>
    <property type="evidence" value="ECO:0007669"/>
    <property type="project" value="InterPro"/>
</dbReference>
<dbReference type="EMBL" id="CAMXCT020000352">
    <property type="protein sequence ID" value="CAL1130956.1"/>
    <property type="molecule type" value="Genomic_DNA"/>
</dbReference>
<dbReference type="Pfam" id="PF00989">
    <property type="entry name" value="PAS"/>
    <property type="match status" value="2"/>
</dbReference>
<evidence type="ECO:0000256" key="3">
    <source>
        <dbReference type="SAM" id="MobiDB-lite"/>
    </source>
</evidence>
<dbReference type="SMART" id="SM00086">
    <property type="entry name" value="PAC"/>
    <property type="match status" value="2"/>
</dbReference>
<organism evidence="7">
    <name type="scientific">Cladocopium goreaui</name>
    <dbReference type="NCBI Taxonomy" id="2562237"/>
    <lineage>
        <taxon>Eukaryota</taxon>
        <taxon>Sar</taxon>
        <taxon>Alveolata</taxon>
        <taxon>Dinophyceae</taxon>
        <taxon>Suessiales</taxon>
        <taxon>Symbiodiniaceae</taxon>
        <taxon>Cladocopium</taxon>
    </lineage>
</organism>
<dbReference type="Pfam" id="PF00145">
    <property type="entry name" value="DNA_methylase"/>
    <property type="match status" value="1"/>
</dbReference>
<sequence length="3865" mass="426613">MSCCVASPQAQLADAQRALSDVRKALSASKKALADAERYQRDQAEAYASLRRCVDGANAPIVAVDRYGLITRWNKKAEEVFRCPSESALRRPFSDFLEHGSQLGLADLQAAIAAKASASGSAQLQRRFCVRQRAAGQPWYEVLFSASSCPSISSRDSSGVLYIGQELTELLKNSNSELTMQDRLIREVNAPLIAVDKTGVVEEWNRGAERLFGFTKDEAVGKRLVQHFIADEFSDSVQTMLSQGMNGQEITNYEFSLWTKSGHRKDILWSATGRRDRHGNIVGVIGIGHDRGENLGRWIYFSPSFPDITELRSESKMLANYVRICGAAVWSLKGNAKTGVVTDSKTREIEHLISQQAQMDICDPRMVLWRASFVSILKTMCQNFWMRRKGFQEGQVFPEKLSPSTEIVTTDFGYEFCFEAPNGSVKWYKVQGHLIQECTLGSQFEVTGSMQEVTSMLIDKVMGDRWQKWWSRMCHMVFDATLLVDTQEYRVLNAWGEEKVFGCKLQSHHPLLQLIKPEDTVSLKEAFNEVTFKGFERGRTLHLLRPGNQRPLGRGSTTSETGDTPAQCFLLSADQENPNECMMGIRMQVTASDENVSVLWDVAKPNPVLTLEDLARLKSGLKRSHRRPSRNLRNVHQRSHRSRSSDPIASSHSLSSIPEDLHGEFEDDDDARSVSDMSDRGSEAENSFADDSESRCSSSEHSSTSNDEGMSEVGVCNSSPARSASEDFVSGAHHEWSSNPFNLSPKKSRHHEAFLPGYGPKHGGMPARNLAPGAPLPVQRKARVGPPTVKLRWSGQSFSVNLDDFASISELRAHIHRVTGVPAIRQTLILGGRRLPINEDTSPPVNEPTWQEIKDLVRPGQCLMMVGSVAVTSLSPIHLSIVDSSYVYAIPPCVRFGLFQVVDLCCGLGGFSCLLGRVGMRLKFGVDHNAKWEPLFRLLHQPDACFLHGDINDPAIVRTLVEGGCLHGVLCAGISCNAHSILGDQLGMSDPRSLSLPKALQTAYMLQSACFVLECTPAIMRDQEAQTIIMKFAEATGYRVSQTLVQLSNSWCSRRERWFGLFCAPLLGACNLVDLPALNVCPVVRALMPVMHTWPEHEQAQISLNLYELAKYYSYASGGIANAFLQPDGKLPTLLHSTGNALYDCSCGCRPALSEARLQNRGLIGILVPTGGSQVHMNQVMEHCRYLHPEEMLCLMGGMPGLDFGPHLRLAMGGIGQAVSPIAGLWIFAQIRRHLDSFLDCTDRLCPHQVLSAYVHEVKQRCLAKWPPPIPPTVPDPIVEVDAEMLELDLVCPADGDVIQTIRCPTGTTCAQLVAAEAKLGTLDFDFEVTVNGDPIDLNKSLDEKVLVTLVPSGWDVRSQYVEAVACCLDEDCTAEGDRLGAVVAPGAEVTSIGQLLDLRRIVMPQAQRLEILSRQGPTWGDDELLYWLEHCATSADELQNVVVWDPLLISGLVLVDNPGTWAQLTAVLAKVVTVISAVVIDQHWVPLVWRLDEVGCKLFTGSIKESHGSVMQTLAQIPGLGRNGQLGVWTSLDFGFQVTSHCGAAVIAFVRHLLLETPMPRSQDAVNSLASALRLDFASGLLQQCMVPRLAGLGQVDLEALCALLVQQGVAGDEVKLRAQTLLCALGDGPVAKALTAVNPWRELKWLANQQRPPFLIVKPSELNEKVKQRQGKGSVGQKSHKHAKGKGKGSKPGVVSSLDPTRLRLELGLLQSTDGTPLAQVSLPQVASHVSGVVLTTLALAGPYLRAASIVSTGALAFFLVDTVLPLTSGLRSTVVTLPLICAENSEPLLVEGLLVQLGATPVCRPDSTVGCQVQSIPTCVVKFMVFRDMIVGDWNQVVAHPLQYIIQKVCPLQVCSDEECPGCEAWHRTDQFPVDSPILEVWGRQWMKQTFAFCSPEEAEVYAVHLRLPETLQISVQEFSGTQGVFAEPKTVCGRKPSTVFQVIWTPRTSLSQLVMQRQTLPEVCGVARLGAKLGLRCRVEHAAALSAKIRPEQVFLPAGDRMTFLVGPMPYGTLRSSLTKTLGDFGWTVRPLQPVSTGTQVQGLMFRVQAIAEPPKKVLRMSHGDVVVTRETEVAQVAPALPSVVASHNTVSKASSDQMVDELQIHDPWAKPGPRTQKLAPQTVHLHNPLEDMEQRVVSAVLAQLPRASMDVDSEGTHDPRVDHLEKEMHELKQHAQCLQESMSQHAADHNKQLHEVRDQMQQQGAHFEAAIASHASQLHAFQESLCAAAFLHLARWLDSDLCLGFWERIRCSLSLKESVYGTGSHTGVMLLSRFPARALPQQFAEHTYSTARLQVAGMVVGDTWITVGMMYGVTANAQHKQARYTTEVLLAELVERVGYQSTGPRIIGGDFNFAATELDQTQRLLDLGFREVQTLAALWWGRSVVPTSRGRKCIDQLWISPELQALLTDVQVHHDMWSDHAAVVASFRSPGGGVFDYWRVPQQYPWPSDGTCSVDFDVEGDLTAEYAKFWNQVETQAQLWNSHHGLVCKRSQLGRGQTLETVPRKPYQVPRRKARVGEVAPTFLGVSLQHARYFKQLRRLQALSQQLRSGLGTLNSQLNREATWRAIRFAAGFPGGFGIWWGVQGLSPVWPVGLPLVCPSATDLGAMFESMAAWVKQYEIRLAQRRYQFGKQRRVDSLKYVFSDCKLAPAPQVDTLIDRLEVAIEEVRVEESALVLVRAVRLLPDLPVVVQGRVMQVIHHEADQIWVEDVSGVVAGQLLIQEKATTSEAAIIARFHDVWEPRWNKAHHVSPGQWDQICGFAERVMKPLEWQSQPWTLQRFVTAVSRKKKTSGRGPDGVSQPDLAALPATAAAACVSMFEAVEGGKRWPEQLAAGYVNSLAKHLQAQHVDEFRPVTVYSLLYRIWSTERAREALRTVAAVIPDSVQGGVPGRQAKAIWYDVAQTLEFAFLDGCAVHGVLLDISKAFNAIPRYPLWFALRLMDFPVGVMRAWCCFVSAQTRRFKVRQAVGKAVGSNCGLPEGCGLSVFGMIIVDWLLDLWLAQLNKGINLKAFIDDWGLRFHSVLDFPLLWSKVQDFVTAMDLSLDLKKSRLWSTDGAARADLRDFDVTLAHFARNLGAHQNFTRHCWNSVLQERLRTMPQVWTLLRASLSPYHLKLKALPILGWPRALHGIAVVHLGQAHYRVLRSGAMRGLRAERKGANPVLHLASGQFLADPEAWAICQTFRDARELGGYERMEQILGLFTDSADMLPKNGPTAVLLSRIRRLGWVVGGGGLIQDSLGTFSLFDAAWDEIGVRMRLAWSHVLSVEAAHRPTFGGLDSVDVVATQQAVEHFSPADQVYLRCHLDGTLFVQNGRAKFQPGVSDVCPWCGQKDGFLHRAWVCVHFEHCRGHFTPAQRRAALDLPECFSVHGWAVVLEEWRVFVGLLLQDSGFSRMSPVGLPKLATSQWCDLFLDGTCAHPKEPMLRFAAWAVTLASGGPGVLDNQLTLAGHVTGLCQSAFRAELMAVYEALRWASQRCLRVRLWSDCLGVVQGVRRLLSGGVVKPNKAHSDLWRAIASILHEGVIEVQIIKVVSHCSIRSATNCEEEWAYWHNQLTDQAAVAVNTRRPDEFWVAWDALSIALTERRKLHMAVLQMLLKQSRFAHRAQQKETKSVVPVASTPVASTPVASTPVASTPVASTPVVVALPTPPVWKNPEKMWKRYGRVNVDAIHAWWSECGTAAFAGTEAIKLVVIFPAISEHQSFQKKAPGNLRGIGGKFPGSPGSLRIMAKPGHVQDGITNHCALQPPNASVLATFKTLLCILGAWWFATSSRCVTMCNLPVGIAASLKAMHDFNLDSDFGAARPASQPQGCYDLTDPVCSPLPKVMFGSCRQALNYIAAWVIFYAASGRVGDNIEQHPTVIV</sequence>
<dbReference type="GO" id="GO:0004523">
    <property type="term" value="F:RNA-DNA hybrid ribonuclease activity"/>
    <property type="evidence" value="ECO:0007669"/>
    <property type="project" value="InterPro"/>
</dbReference>
<feature type="domain" description="PAS" evidence="5">
    <location>
        <begin position="177"/>
        <end position="248"/>
    </location>
</feature>
<feature type="compositionally biased region" description="Polar residues" evidence="3">
    <location>
        <begin position="555"/>
        <end position="564"/>
    </location>
</feature>
<dbReference type="InterPro" id="IPR000477">
    <property type="entry name" value="RT_dom"/>
</dbReference>
<dbReference type="PROSITE" id="PS50879">
    <property type="entry name" value="RNASE_H_1"/>
    <property type="match status" value="1"/>
</dbReference>
<proteinExistence type="predicted"/>
<name>A0A9P1BQF4_9DINO</name>
<dbReference type="Gene3D" id="3.40.50.150">
    <property type="entry name" value="Vaccinia Virus protein VP39"/>
    <property type="match status" value="1"/>
</dbReference>
<feature type="compositionally biased region" description="Basic residues" evidence="3">
    <location>
        <begin position="620"/>
        <end position="642"/>
    </location>
</feature>
<dbReference type="Gene3D" id="3.30.450.20">
    <property type="entry name" value="PAS domain"/>
    <property type="match status" value="2"/>
</dbReference>
<feature type="region of interest" description="Disordered" evidence="3">
    <location>
        <begin position="1669"/>
        <end position="1697"/>
    </location>
</feature>
<keyword evidence="10" id="KW-1185">Reference proteome</keyword>
<feature type="region of interest" description="Disordered" evidence="3">
    <location>
        <begin position="620"/>
        <end position="745"/>
    </location>
</feature>
<feature type="domain" description="RNase H type-1" evidence="6">
    <location>
        <begin position="3408"/>
        <end position="3568"/>
    </location>
</feature>
<evidence type="ECO:0000313" key="10">
    <source>
        <dbReference type="Proteomes" id="UP001152797"/>
    </source>
</evidence>
<dbReference type="EMBL" id="CAMXCT010000352">
    <property type="protein sequence ID" value="CAI3977581.1"/>
    <property type="molecule type" value="Genomic_DNA"/>
</dbReference>
<dbReference type="Gene3D" id="3.30.420.10">
    <property type="entry name" value="Ribonuclease H-like superfamily/Ribonuclease H"/>
    <property type="match status" value="1"/>
</dbReference>
<comment type="caution">
    <text evidence="7">The sequence shown here is derived from an EMBL/GenBank/DDBJ whole genome shotgun (WGS) entry which is preliminary data.</text>
</comment>
<feature type="compositionally biased region" description="Basic residues" evidence="3">
    <location>
        <begin position="1680"/>
        <end position="1691"/>
    </location>
</feature>
<dbReference type="OrthoDB" id="423732at2759"/>
<dbReference type="PROSITE" id="PS50053">
    <property type="entry name" value="UBIQUITIN_2"/>
    <property type="match status" value="1"/>
</dbReference>
<dbReference type="PROSITE" id="PS50112">
    <property type="entry name" value="PAS"/>
    <property type="match status" value="1"/>
</dbReference>
<dbReference type="GO" id="GO:0008168">
    <property type="term" value="F:methyltransferase activity"/>
    <property type="evidence" value="ECO:0007669"/>
    <property type="project" value="UniProtKB-KW"/>
</dbReference>
<dbReference type="CDD" id="cd17039">
    <property type="entry name" value="Ubl_ubiquitin_like"/>
    <property type="match status" value="1"/>
</dbReference>
<dbReference type="InterPro" id="IPR001610">
    <property type="entry name" value="PAC"/>
</dbReference>
<gene>
    <name evidence="7" type="ORF">C1SCF055_LOCUS5713</name>
</gene>
<dbReference type="SMART" id="SM00091">
    <property type="entry name" value="PAS"/>
    <property type="match status" value="2"/>
</dbReference>
<dbReference type="InterPro" id="IPR012337">
    <property type="entry name" value="RNaseH-like_sf"/>
</dbReference>
<feature type="compositionally biased region" description="Low complexity" evidence="3">
    <location>
        <begin position="695"/>
        <end position="708"/>
    </location>
</feature>
<dbReference type="InterPro" id="IPR035965">
    <property type="entry name" value="PAS-like_dom_sf"/>
</dbReference>
<reference evidence="8" key="2">
    <citation type="submission" date="2024-04" db="EMBL/GenBank/DDBJ databases">
        <authorList>
            <person name="Chen Y."/>
            <person name="Shah S."/>
            <person name="Dougan E. K."/>
            <person name="Thang M."/>
            <person name="Chan C."/>
        </authorList>
    </citation>
    <scope>NUCLEOTIDE SEQUENCE [LARGE SCALE GENOMIC DNA]</scope>
</reference>
<dbReference type="InterPro" id="IPR000014">
    <property type="entry name" value="PAS"/>
</dbReference>
<dbReference type="NCBIfam" id="TIGR00229">
    <property type="entry name" value="sensory_box"/>
    <property type="match status" value="1"/>
</dbReference>
<evidence type="ECO:0000259" key="6">
    <source>
        <dbReference type="PROSITE" id="PS50879"/>
    </source>
</evidence>
<dbReference type="Pfam" id="PF00240">
    <property type="entry name" value="ubiquitin"/>
    <property type="match status" value="1"/>
</dbReference>
<dbReference type="InterPro" id="IPR036691">
    <property type="entry name" value="Endo/exonu/phosph_ase_sf"/>
</dbReference>
<dbReference type="SMART" id="SM00213">
    <property type="entry name" value="UBQ"/>
    <property type="match status" value="1"/>
</dbReference>
<dbReference type="Pfam" id="PF03372">
    <property type="entry name" value="Exo_endo_phos"/>
    <property type="match status" value="1"/>
</dbReference>
<protein>
    <submittedName>
        <fullName evidence="9">Phytochrome E</fullName>
    </submittedName>
</protein>
<feature type="region of interest" description="Disordered" evidence="3">
    <location>
        <begin position="545"/>
        <end position="564"/>
    </location>
</feature>
<dbReference type="GO" id="GO:0032259">
    <property type="term" value="P:methylation"/>
    <property type="evidence" value="ECO:0007669"/>
    <property type="project" value="UniProtKB-KW"/>
</dbReference>
<dbReference type="Gene3D" id="3.10.20.90">
    <property type="entry name" value="Phosphatidylinositol 3-kinase Catalytic Subunit, Chain A, domain 1"/>
    <property type="match status" value="1"/>
</dbReference>
<dbReference type="SUPFAM" id="SSF53098">
    <property type="entry name" value="Ribonuclease H-like"/>
    <property type="match status" value="1"/>
</dbReference>
<evidence type="ECO:0000259" key="5">
    <source>
        <dbReference type="PROSITE" id="PS50112"/>
    </source>
</evidence>
<dbReference type="SUPFAM" id="SSF56219">
    <property type="entry name" value="DNase I-like"/>
    <property type="match status" value="1"/>
</dbReference>
<evidence type="ECO:0000259" key="4">
    <source>
        <dbReference type="PROSITE" id="PS50053"/>
    </source>
</evidence>
<dbReference type="EMBL" id="CAMXCT030000352">
    <property type="protein sequence ID" value="CAL4764893.1"/>
    <property type="molecule type" value="Genomic_DNA"/>
</dbReference>
<keyword evidence="2" id="KW-0808">Transferase</keyword>
<dbReference type="InterPro" id="IPR005135">
    <property type="entry name" value="Endo/exonuclease/phosphatase"/>
</dbReference>
<dbReference type="InterPro" id="IPR002156">
    <property type="entry name" value="RNaseH_domain"/>
</dbReference>
<dbReference type="InterPro" id="IPR029071">
    <property type="entry name" value="Ubiquitin-like_domsf"/>
</dbReference>
<dbReference type="InterPro" id="IPR029063">
    <property type="entry name" value="SAM-dependent_MTases_sf"/>
</dbReference>
<dbReference type="CDD" id="cd00130">
    <property type="entry name" value="PAS"/>
    <property type="match status" value="1"/>
</dbReference>
<evidence type="ECO:0000313" key="7">
    <source>
        <dbReference type="EMBL" id="CAI3977581.1"/>
    </source>
</evidence>
<dbReference type="CDD" id="cd06222">
    <property type="entry name" value="RNase_H_like"/>
    <property type="match status" value="1"/>
</dbReference>
<keyword evidence="1" id="KW-0489">Methyltransferase</keyword>
<dbReference type="Proteomes" id="UP001152797">
    <property type="component" value="Unassembled WGS sequence"/>
</dbReference>